<dbReference type="EMBL" id="JAAXOT010000025">
    <property type="protein sequence ID" value="NKY60599.1"/>
    <property type="molecule type" value="Genomic_DNA"/>
</dbReference>
<accession>A0A846YUD1</accession>
<comment type="caution">
    <text evidence="2">The sequence shown here is derived from an EMBL/GenBank/DDBJ whole genome shotgun (WGS) entry which is preliminary data.</text>
</comment>
<dbReference type="Pfam" id="PF00753">
    <property type="entry name" value="Lactamase_B"/>
    <property type="match status" value="1"/>
</dbReference>
<feature type="domain" description="Metallo-beta-lactamase" evidence="1">
    <location>
        <begin position="35"/>
        <end position="250"/>
    </location>
</feature>
<reference evidence="2 3" key="1">
    <citation type="submission" date="2020-04" db="EMBL/GenBank/DDBJ databases">
        <title>MicrobeNet Type strains.</title>
        <authorList>
            <person name="Nicholson A.C."/>
        </authorList>
    </citation>
    <scope>NUCLEOTIDE SEQUENCE [LARGE SCALE GENOMIC DNA]</scope>
    <source>
        <strain evidence="2 3">JCM 3332</strain>
    </source>
</reference>
<proteinExistence type="predicted"/>
<gene>
    <name evidence="2" type="ORF">HGA15_31570</name>
</gene>
<dbReference type="Proteomes" id="UP000570678">
    <property type="component" value="Unassembled WGS sequence"/>
</dbReference>
<sequence length="345" mass="37352">MPASGSHDWTRPGIYEVGDGIFRIPLSMPNDGLRAVNVYAVISDDELGLVDGGWADPNAQQELAAALARIGRSIDRIATIAVTHAHRDHYTLAVSLRARYGSRIALGRREGPTIAAMIDGSGRGLDSQGGRLIAADAADLLHQLAGSGSRAPQGYVTEEFGLPDRWLDDGDPVRTGSRTLRAVHTPGHTDGHMVFVEETARLLFSGDHILPTITPSVGFEPRPTPDPLGAYLESLRIIADGPALGLLPSHGPVIDDAGRRARELIDHHAERLDRIRMLCADGLRTARAIAHASTWTRRDRRFHELGLFDQVLAVVETLVHLDHLAFRGELRCGTGKAGPNIYTTE</sequence>
<dbReference type="InterPro" id="IPR036866">
    <property type="entry name" value="RibonucZ/Hydroxyglut_hydro"/>
</dbReference>
<dbReference type="RefSeq" id="WP_062971463.1">
    <property type="nucleotide sequence ID" value="NZ_JAAXOT010000025.1"/>
</dbReference>
<organism evidence="2 3">
    <name type="scientific">Nocardia flavorosea</name>
    <dbReference type="NCBI Taxonomy" id="53429"/>
    <lineage>
        <taxon>Bacteria</taxon>
        <taxon>Bacillati</taxon>
        <taxon>Actinomycetota</taxon>
        <taxon>Actinomycetes</taxon>
        <taxon>Mycobacteriales</taxon>
        <taxon>Nocardiaceae</taxon>
        <taxon>Nocardia</taxon>
    </lineage>
</organism>
<evidence type="ECO:0000313" key="2">
    <source>
        <dbReference type="EMBL" id="NKY60599.1"/>
    </source>
</evidence>
<dbReference type="InterPro" id="IPR001279">
    <property type="entry name" value="Metallo-B-lactamas"/>
</dbReference>
<dbReference type="InterPro" id="IPR050662">
    <property type="entry name" value="Sec-metab_biosynth-thioest"/>
</dbReference>
<protein>
    <submittedName>
        <fullName evidence="2">MBL fold metallo-hydrolase</fullName>
    </submittedName>
</protein>
<dbReference type="SMART" id="SM00849">
    <property type="entry name" value="Lactamase_B"/>
    <property type="match status" value="1"/>
</dbReference>
<dbReference type="GO" id="GO:0016787">
    <property type="term" value="F:hydrolase activity"/>
    <property type="evidence" value="ECO:0007669"/>
    <property type="project" value="UniProtKB-KW"/>
</dbReference>
<dbReference type="PANTHER" id="PTHR23131">
    <property type="entry name" value="ENDORIBONUCLEASE LACTB2"/>
    <property type="match status" value="1"/>
</dbReference>
<dbReference type="SUPFAM" id="SSF56281">
    <property type="entry name" value="Metallo-hydrolase/oxidoreductase"/>
    <property type="match status" value="1"/>
</dbReference>
<keyword evidence="3" id="KW-1185">Reference proteome</keyword>
<dbReference type="Gene3D" id="3.60.15.10">
    <property type="entry name" value="Ribonuclease Z/Hydroxyacylglutathione hydrolase-like"/>
    <property type="match status" value="1"/>
</dbReference>
<name>A0A846YUD1_9NOCA</name>
<dbReference type="AlphaFoldDB" id="A0A846YUD1"/>
<keyword evidence="2" id="KW-0378">Hydrolase</keyword>
<dbReference type="PANTHER" id="PTHR23131:SF4">
    <property type="entry name" value="METALLO-BETA-LACTAMASE SUPERFAMILY POTEIN"/>
    <property type="match status" value="1"/>
</dbReference>
<evidence type="ECO:0000259" key="1">
    <source>
        <dbReference type="SMART" id="SM00849"/>
    </source>
</evidence>
<evidence type="ECO:0000313" key="3">
    <source>
        <dbReference type="Proteomes" id="UP000570678"/>
    </source>
</evidence>